<sequence>NNFQGYLEKYEFFQQQSLYPLLFHEYIYAFAYDYGLNTSLFCESVIGLIGYDNKYSSILVKRLIIRMYQQNYLINSVNQCKVNSFFENNHFFYSHFFSQMISEGFGVILEIPFSVNFLSFSKKKRILKLQNLRSIHSIFSFLEDKLSYLDFVSDILIPYPIHFKILILILQCWIQDVSFLHLLLFFLLEYLNWNTLIISKNWLLIFLKENKRLFQFLYNCYVFEYEFVLLFIYKKCSYLRFTSFTIFLERIYFYRKIKHFRFRIVYLTSLQKTLWFFTDSFIHYVRYQGKAILSSRGTFFLMKKWKFYFVYFWQYYFHFWFQPNRILINQLSNYSFYFFGYLLRVKKNNLVLRGQLLENCILIDAVNKKLDTIVPIIPLIRSLSIATFCTVSGHPISKPIWTALSDRDIINQFGWICRNLFHYYSGSSKKCSLYKIKFILRLSCARTLARKHKTTVRTFMQKLGAMLLEEFFTEEEQILSLVFQKTNLFSLHRSNRERIWYLDIIHINDLVNHFE</sequence>
<feature type="non-terminal residue" evidence="12">
    <location>
        <position position="1"/>
    </location>
</feature>
<evidence type="ECO:0000256" key="8">
    <source>
        <dbReference type="RuleBase" id="RU004226"/>
    </source>
</evidence>
<dbReference type="HAMAP" id="MF_01390">
    <property type="entry name" value="MatK"/>
    <property type="match status" value="1"/>
</dbReference>
<evidence type="ECO:0000256" key="3">
    <source>
        <dbReference type="ARBA" id="ARBA00022528"/>
    </source>
</evidence>
<dbReference type="PANTHER" id="PTHR34811:SF1">
    <property type="entry name" value="MATURASE K"/>
    <property type="match status" value="1"/>
</dbReference>
<evidence type="ECO:0000256" key="5">
    <source>
        <dbReference type="ARBA" id="ARBA00022664"/>
    </source>
</evidence>
<dbReference type="GO" id="GO:0009507">
    <property type="term" value="C:chloroplast"/>
    <property type="evidence" value="ECO:0007669"/>
    <property type="project" value="UniProtKB-SubCell"/>
</dbReference>
<keyword evidence="4 8" id="KW-0934">Plastid</keyword>
<keyword evidence="3 8" id="KW-0150">Chloroplast</keyword>
<dbReference type="Pfam" id="PF01824">
    <property type="entry name" value="MatK_N"/>
    <property type="match status" value="1"/>
</dbReference>
<keyword evidence="9" id="KW-0472">Membrane</keyword>
<keyword evidence="7" id="KW-0694">RNA-binding</keyword>
<reference evidence="12" key="1">
    <citation type="journal article" date="2015" name="Bot. J. Linn. Soc.">
        <title>Phylogenetics, divergence times and diversification from three genomic partitions in monocots.</title>
        <authorList>
            <person name="Hertweck K.L."/>
            <person name="Kinney M.S."/>
            <person name="Stuart S.A."/>
            <person name="Maurin O."/>
            <person name="Mathews S."/>
            <person name="Chase M.W."/>
            <person name="Gandolfo M.A."/>
            <person name="Pires J.C."/>
        </authorList>
    </citation>
    <scope>NUCLEOTIDE SEQUENCE</scope>
</reference>
<evidence type="ECO:0000256" key="1">
    <source>
        <dbReference type="ARBA" id="ARBA00004229"/>
    </source>
</evidence>
<gene>
    <name evidence="12" type="primary">matK</name>
</gene>
<evidence type="ECO:0000256" key="9">
    <source>
        <dbReference type="SAM" id="Phobius"/>
    </source>
</evidence>
<dbReference type="InterPro" id="IPR002866">
    <property type="entry name" value="Maturase_MatK"/>
</dbReference>
<dbReference type="GO" id="GO:0003723">
    <property type="term" value="F:RNA binding"/>
    <property type="evidence" value="ECO:0007669"/>
    <property type="project" value="UniProtKB-KW"/>
</dbReference>
<dbReference type="GO" id="GO:0006397">
    <property type="term" value="P:mRNA processing"/>
    <property type="evidence" value="ECO:0007669"/>
    <property type="project" value="UniProtKB-KW"/>
</dbReference>
<comment type="function">
    <text evidence="8">Usually encoded in the trnK tRNA gene intron. Probably assists in splicing its own and other chloroplast group II introns.</text>
</comment>
<dbReference type="AlphaFoldDB" id="A0A0C5GJN8"/>
<comment type="subcellular location">
    <subcellularLocation>
        <location evidence="1">Plastid</location>
        <location evidence="1">Chloroplast</location>
    </subcellularLocation>
</comment>
<evidence type="ECO:0000259" key="10">
    <source>
        <dbReference type="Pfam" id="PF01348"/>
    </source>
</evidence>
<feature type="transmembrane region" description="Helical" evidence="9">
    <location>
        <begin position="165"/>
        <end position="193"/>
    </location>
</feature>
<dbReference type="InterPro" id="IPR024937">
    <property type="entry name" value="Domain_X"/>
</dbReference>
<comment type="similarity">
    <text evidence="2">Belongs to the intron maturase 2 family. MatK subfamily.</text>
</comment>
<organism evidence="12">
    <name type="scientific">Juncus articulatus</name>
    <dbReference type="NCBI Taxonomy" id="223654"/>
    <lineage>
        <taxon>Eukaryota</taxon>
        <taxon>Viridiplantae</taxon>
        <taxon>Streptophyta</taxon>
        <taxon>Embryophyta</taxon>
        <taxon>Tracheophyta</taxon>
        <taxon>Spermatophyta</taxon>
        <taxon>Magnoliopsida</taxon>
        <taxon>Liliopsida</taxon>
        <taxon>Poales</taxon>
        <taxon>Juncaceae</taxon>
        <taxon>Juncus</taxon>
    </lineage>
</organism>
<proteinExistence type="inferred from homology"/>
<keyword evidence="5" id="KW-0507">mRNA processing</keyword>
<evidence type="ECO:0000256" key="7">
    <source>
        <dbReference type="ARBA" id="ARBA00022884"/>
    </source>
</evidence>
<evidence type="ECO:0000256" key="6">
    <source>
        <dbReference type="ARBA" id="ARBA00022694"/>
    </source>
</evidence>
<protein>
    <submittedName>
        <fullName evidence="12">Maturase K</fullName>
    </submittedName>
</protein>
<keyword evidence="9" id="KW-0812">Transmembrane</keyword>
<dbReference type="PANTHER" id="PTHR34811">
    <property type="entry name" value="MATURASE K"/>
    <property type="match status" value="1"/>
</dbReference>
<feature type="transmembrane region" description="Helical" evidence="9">
    <location>
        <begin position="305"/>
        <end position="321"/>
    </location>
</feature>
<dbReference type="GO" id="GO:0008033">
    <property type="term" value="P:tRNA processing"/>
    <property type="evidence" value="ECO:0007669"/>
    <property type="project" value="UniProtKB-KW"/>
</dbReference>
<dbReference type="EMBL" id="KP083050">
    <property type="protein sequence ID" value="AJP15779.1"/>
    <property type="molecule type" value="Genomic_DNA"/>
</dbReference>
<dbReference type="InterPro" id="IPR024942">
    <property type="entry name" value="Maturase_MatK_N"/>
</dbReference>
<dbReference type="Pfam" id="PF01348">
    <property type="entry name" value="Intron_maturas2"/>
    <property type="match status" value="1"/>
</dbReference>
<evidence type="ECO:0000256" key="2">
    <source>
        <dbReference type="ARBA" id="ARBA00006621"/>
    </source>
</evidence>
<accession>A0A0C5GJN8</accession>
<keyword evidence="6" id="KW-0819">tRNA processing</keyword>
<keyword evidence="9" id="KW-1133">Transmembrane helix</keyword>
<feature type="domain" description="Maturase MatK N-terminal" evidence="11">
    <location>
        <begin position="2"/>
        <end position="340"/>
    </location>
</feature>
<feature type="non-terminal residue" evidence="12">
    <location>
        <position position="515"/>
    </location>
</feature>
<name>A0A0C5GJN8_9POAL</name>
<evidence type="ECO:0000259" key="11">
    <source>
        <dbReference type="Pfam" id="PF01824"/>
    </source>
</evidence>
<geneLocation type="chloroplast" evidence="12"/>
<evidence type="ECO:0000256" key="4">
    <source>
        <dbReference type="ARBA" id="ARBA00022640"/>
    </source>
</evidence>
<feature type="transmembrane region" description="Helical" evidence="9">
    <location>
        <begin position="327"/>
        <end position="343"/>
    </location>
</feature>
<feature type="domain" description="Domain X" evidence="10">
    <location>
        <begin position="368"/>
        <end position="489"/>
    </location>
</feature>
<evidence type="ECO:0000313" key="12">
    <source>
        <dbReference type="EMBL" id="AJP15779.1"/>
    </source>
</evidence>
<feature type="transmembrane region" description="Helical" evidence="9">
    <location>
        <begin position="213"/>
        <end position="233"/>
    </location>
</feature>